<dbReference type="InterPro" id="IPR002938">
    <property type="entry name" value="FAD-bd"/>
</dbReference>
<keyword evidence="4" id="KW-0274">FAD</keyword>
<feature type="region of interest" description="Disordered" evidence="5">
    <location>
        <begin position="419"/>
        <end position="446"/>
    </location>
</feature>
<dbReference type="InterPro" id="IPR050641">
    <property type="entry name" value="RIFMO-like"/>
</dbReference>
<evidence type="ECO:0000313" key="8">
    <source>
        <dbReference type="Proteomes" id="UP000198386"/>
    </source>
</evidence>
<dbReference type="Proteomes" id="UP000198386">
    <property type="component" value="Unassembled WGS sequence"/>
</dbReference>
<dbReference type="RefSeq" id="WP_089406103.1">
    <property type="nucleotide sequence ID" value="NZ_FZOH01000012.1"/>
</dbReference>
<dbReference type="Gene3D" id="3.30.70.2450">
    <property type="match status" value="1"/>
</dbReference>
<dbReference type="GO" id="GO:0016709">
    <property type="term" value="F:oxidoreductase activity, acting on paired donors, with incorporation or reduction of molecular oxygen, NAD(P)H as one donor, and incorporation of one atom of oxygen"/>
    <property type="evidence" value="ECO:0007669"/>
    <property type="project" value="UniProtKB-ARBA"/>
</dbReference>
<dbReference type="Pfam" id="PF21274">
    <property type="entry name" value="Rng_hyd_C"/>
    <property type="match status" value="1"/>
</dbReference>
<dbReference type="InterPro" id="IPR036249">
    <property type="entry name" value="Thioredoxin-like_sf"/>
</dbReference>
<dbReference type="Gene3D" id="3.40.30.120">
    <property type="match status" value="1"/>
</dbReference>
<feature type="domain" description="FAD-binding" evidence="6">
    <location>
        <begin position="5"/>
        <end position="347"/>
    </location>
</feature>
<evidence type="ECO:0000256" key="5">
    <source>
        <dbReference type="SAM" id="MobiDB-lite"/>
    </source>
</evidence>
<evidence type="ECO:0000256" key="4">
    <source>
        <dbReference type="ARBA" id="ARBA00022827"/>
    </source>
</evidence>
<dbReference type="PRINTS" id="PR00420">
    <property type="entry name" value="RNGMNOXGNASE"/>
</dbReference>
<comment type="cofactor">
    <cofactor evidence="1">
        <name>FAD</name>
        <dbReference type="ChEBI" id="CHEBI:57692"/>
    </cofactor>
</comment>
<dbReference type="PANTHER" id="PTHR43004">
    <property type="entry name" value="TRK SYSTEM POTASSIUM UPTAKE PROTEIN"/>
    <property type="match status" value="1"/>
</dbReference>
<dbReference type="InterPro" id="IPR036188">
    <property type="entry name" value="FAD/NAD-bd_sf"/>
</dbReference>
<feature type="compositionally biased region" description="Basic and acidic residues" evidence="5">
    <location>
        <begin position="429"/>
        <end position="441"/>
    </location>
</feature>
<sequence>MDTSTDVLVVGAGPTGLTLACDLRRRGVDCRVVDRAPSPHTRSRGKGLQPRSLEVLDDLGVVAAALAAGRTHHHLHLYSGGRPALDLDVPARPPQPGVPYPNLVVLPQWRTEQVLRTRLSELGGAVEAGRELTGLDQDDDGVTAVVTDGPTGAVERIRAAFVVGCDGGSSRVRALVGIPLLGDDHEEHFALGDVRIEGLPDDGSSFAWFDDDGYLAADPLDGTGTWQVQTGVRPDASGDLETASPELFQHRFAERGFGHVRVSEATWLSDFSPRVAIVDRYRAGRVFLAGDAAHVHSPAGGQGMNTGIQDAYNLGWKLGAVLRGRAGDSLLDTYEEERMPVARAVLTGSDLGHSVLFSPGPVTTFVRDRVLVPALRLPVVLDRLLDGVAELDVGYRGGSLAGEAGTVVLAGDGEAPGPVDAVRFRRGPRAGDRAPDAEGRSGDGGAPTRLFDLFRGPRFTLLLFDGPATTDAGYRRLAATARQVESALGDDVRAHVVVPGDRRPDALGDVDVLLDPDRDAHRRYGAAAESLYLVRPDGYIAFRSQPATAGPVLHHLDSVVRLYAPA</sequence>
<gene>
    <name evidence="7" type="ORF">SAMN04488107_4458</name>
</gene>
<evidence type="ECO:0000259" key="6">
    <source>
        <dbReference type="Pfam" id="PF01494"/>
    </source>
</evidence>
<dbReference type="OrthoDB" id="8670884at2"/>
<dbReference type="Gene3D" id="3.50.50.60">
    <property type="entry name" value="FAD/NAD(P)-binding domain"/>
    <property type="match status" value="1"/>
</dbReference>
<dbReference type="SUPFAM" id="SSF51905">
    <property type="entry name" value="FAD/NAD(P)-binding domain"/>
    <property type="match status" value="1"/>
</dbReference>
<dbReference type="NCBIfam" id="NF004832">
    <property type="entry name" value="PRK06184.1"/>
    <property type="match status" value="1"/>
</dbReference>
<keyword evidence="3" id="KW-0285">Flavoprotein</keyword>
<evidence type="ECO:0000256" key="2">
    <source>
        <dbReference type="ARBA" id="ARBA00007801"/>
    </source>
</evidence>
<protein>
    <submittedName>
        <fullName evidence="7">2-polyprenyl-6-methoxyphenol hydroxylase</fullName>
    </submittedName>
</protein>
<comment type="similarity">
    <text evidence="2">Belongs to the PheA/TfdB FAD monooxygenase family.</text>
</comment>
<dbReference type="EMBL" id="FZOH01000012">
    <property type="protein sequence ID" value="SNS96398.1"/>
    <property type="molecule type" value="Genomic_DNA"/>
</dbReference>
<evidence type="ECO:0000256" key="3">
    <source>
        <dbReference type="ARBA" id="ARBA00022630"/>
    </source>
</evidence>
<keyword evidence="8" id="KW-1185">Reference proteome</keyword>
<evidence type="ECO:0000313" key="7">
    <source>
        <dbReference type="EMBL" id="SNS96398.1"/>
    </source>
</evidence>
<reference evidence="8" key="1">
    <citation type="submission" date="2017-06" db="EMBL/GenBank/DDBJ databases">
        <authorList>
            <person name="Varghese N."/>
            <person name="Submissions S."/>
        </authorList>
    </citation>
    <scope>NUCLEOTIDE SEQUENCE [LARGE SCALE GENOMIC DNA]</scope>
    <source>
        <strain evidence="8">DSM 45423</strain>
    </source>
</reference>
<dbReference type="AlphaFoldDB" id="A0A239IT62"/>
<evidence type="ECO:0000256" key="1">
    <source>
        <dbReference type="ARBA" id="ARBA00001974"/>
    </source>
</evidence>
<dbReference type="Pfam" id="PF01494">
    <property type="entry name" value="FAD_binding_3"/>
    <property type="match status" value="1"/>
</dbReference>
<dbReference type="PANTHER" id="PTHR43004:SF19">
    <property type="entry name" value="BINDING MONOOXYGENASE, PUTATIVE (JCVI)-RELATED"/>
    <property type="match status" value="1"/>
</dbReference>
<name>A0A239IT62_9ACTN</name>
<accession>A0A239IT62</accession>
<proteinExistence type="inferred from homology"/>
<organism evidence="7 8">
    <name type="scientific">Geodermatophilus saharensis</name>
    <dbReference type="NCBI Taxonomy" id="1137994"/>
    <lineage>
        <taxon>Bacteria</taxon>
        <taxon>Bacillati</taxon>
        <taxon>Actinomycetota</taxon>
        <taxon>Actinomycetes</taxon>
        <taxon>Geodermatophilales</taxon>
        <taxon>Geodermatophilaceae</taxon>
        <taxon>Geodermatophilus</taxon>
    </lineage>
</organism>
<dbReference type="SUPFAM" id="SSF52833">
    <property type="entry name" value="Thioredoxin-like"/>
    <property type="match status" value="1"/>
</dbReference>
<dbReference type="GO" id="GO:0071949">
    <property type="term" value="F:FAD binding"/>
    <property type="evidence" value="ECO:0007669"/>
    <property type="project" value="InterPro"/>
</dbReference>